<dbReference type="GO" id="GO:0005524">
    <property type="term" value="F:ATP binding"/>
    <property type="evidence" value="ECO:0007669"/>
    <property type="project" value="UniProtKB-KW"/>
</dbReference>
<evidence type="ECO:0000256" key="3">
    <source>
        <dbReference type="ARBA" id="ARBA00022475"/>
    </source>
</evidence>
<dbReference type="Pfam" id="PF09140">
    <property type="entry name" value="MipZ"/>
    <property type="match status" value="1"/>
</dbReference>
<feature type="domain" description="Polysaccharide chain length determinant N-terminal" evidence="10">
    <location>
        <begin position="19"/>
        <end position="108"/>
    </location>
</feature>
<dbReference type="GO" id="GO:0004715">
    <property type="term" value="F:non-membrane spanning protein tyrosine kinase activity"/>
    <property type="evidence" value="ECO:0007669"/>
    <property type="project" value="UniProtKB-EC"/>
</dbReference>
<evidence type="ECO:0000256" key="7">
    <source>
        <dbReference type="ARBA" id="ARBA00022989"/>
    </source>
</evidence>
<gene>
    <name evidence="11" type="ORF">IQ247_04570</name>
</gene>
<keyword evidence="12" id="KW-1185">Reference proteome</keyword>
<comment type="subcellular location">
    <subcellularLocation>
        <location evidence="1">Cell membrane</location>
        <topology evidence="1">Multi-pass membrane protein</topology>
    </subcellularLocation>
</comment>
<sequence>MTEYLEKSPSQQSRVDSWELRQLFSVLRRRLFLIIPIALVITGGVMYRGWLQTPIYSQKFQLFLDSTAEGGFNLLSEQRQTSFIPPQFRDFKTEMEVLTSYKVISPLLPKIQSRYADLNYDKLVKNLKLKHLQETAIIEVSYQDTDPEKIKFILNQLKQAYTDYSLNKLKSSTTQAQKLVDTQLPDLKKRVDRLQGELQIFRRKYNLVDPQQQSQILSERLANALQQKQEALTLLGETQSAFDSLQGELGIDIKQARVISILSDAPRYLALQQQLQELENKLATDSTRLTSSHPAISDLLEKRQRILSLIRQEVVAVLGIETLRELNITELKQLPAISAQQSSRLLLTQKLIETATQLQGLQTRLKYLAAIENQTRKDLQQFAAVIRQYTDLNRKLEIGNESLSRFLTAKENLQIETARKVSPWQVISQIEAPKQPISPNIPRDLVLGGIAGVLAGVGVAIIVGKLDNKYHSPEELQNDTGQTFLGTIPYHKQLKTAPTQLSRNGTLSNSAYWEAYISLQTNLDFLEPDKPLKSLVISSALPGEGKSTISLYLAKIAAAMGKRVLLIDADLRNPTIHRYIDLTNTWGLSNAISGVAEAQDLIQTLPEEENLSVLTAGQTPPNPARLLASSKMKDLLLDFQSKYDLVIIDTPPLHGFADAKYVVSQADGLMMVVGLDKTEKPAVRQVLKDLELSHINLLGIVANGVKGYKPSYSGYYDYYYNKGKDANERYELIAAVSSKEQGVGREEK</sequence>
<name>A0A8J7K1K9_9CYAN</name>
<keyword evidence="3" id="KW-1003">Cell membrane</keyword>
<feature type="transmembrane region" description="Helical" evidence="9">
    <location>
        <begin position="31"/>
        <end position="50"/>
    </location>
</feature>
<dbReference type="Gene3D" id="3.40.50.300">
    <property type="entry name" value="P-loop containing nucleotide triphosphate hydrolases"/>
    <property type="match status" value="1"/>
</dbReference>
<comment type="similarity">
    <text evidence="2">Belongs to the CpsC/CapA family.</text>
</comment>
<dbReference type="InterPro" id="IPR005702">
    <property type="entry name" value="Wzc-like_C"/>
</dbReference>
<comment type="caution">
    <text evidence="11">The sequence shown here is derived from an EMBL/GenBank/DDBJ whole genome shotgun (WGS) entry which is preliminary data.</text>
</comment>
<evidence type="ECO:0000256" key="5">
    <source>
        <dbReference type="ARBA" id="ARBA00022741"/>
    </source>
</evidence>
<evidence type="ECO:0000256" key="6">
    <source>
        <dbReference type="ARBA" id="ARBA00022840"/>
    </source>
</evidence>
<keyword evidence="8 9" id="KW-0472">Membrane</keyword>
<evidence type="ECO:0000256" key="9">
    <source>
        <dbReference type="SAM" id="Phobius"/>
    </source>
</evidence>
<dbReference type="AlphaFoldDB" id="A0A8J7K1K9"/>
<dbReference type="InterPro" id="IPR015223">
    <property type="entry name" value="MipZ"/>
</dbReference>
<dbReference type="InterPro" id="IPR003856">
    <property type="entry name" value="LPS_length_determ_N"/>
</dbReference>
<keyword evidence="4 9" id="KW-0812">Transmembrane</keyword>
<accession>A0A8J7K1K9</accession>
<protein>
    <submittedName>
        <fullName evidence="11">Polysaccharide biosynthesis tyrosine autokinase</fullName>
        <ecNumber evidence="11">2.7.10.2</ecNumber>
    </submittedName>
</protein>
<dbReference type="Proteomes" id="UP000620559">
    <property type="component" value="Unassembled WGS sequence"/>
</dbReference>
<dbReference type="SUPFAM" id="SSF52540">
    <property type="entry name" value="P-loop containing nucleoside triphosphate hydrolases"/>
    <property type="match status" value="1"/>
</dbReference>
<dbReference type="PANTHER" id="PTHR32309:SF13">
    <property type="entry name" value="FERRIC ENTEROBACTIN TRANSPORT PROTEIN FEPE"/>
    <property type="match status" value="1"/>
</dbReference>
<dbReference type="NCBIfam" id="TIGR01007">
    <property type="entry name" value="eps_fam"/>
    <property type="match status" value="1"/>
</dbReference>
<dbReference type="EC" id="2.7.10.2" evidence="11"/>
<evidence type="ECO:0000256" key="1">
    <source>
        <dbReference type="ARBA" id="ARBA00004651"/>
    </source>
</evidence>
<evidence type="ECO:0000256" key="4">
    <source>
        <dbReference type="ARBA" id="ARBA00022692"/>
    </source>
</evidence>
<keyword evidence="5" id="KW-0547">Nucleotide-binding</keyword>
<dbReference type="InterPro" id="IPR050445">
    <property type="entry name" value="Bact_polysacc_biosynth/exp"/>
</dbReference>
<dbReference type="RefSeq" id="WP_193917494.1">
    <property type="nucleotide sequence ID" value="NZ_JADEWL010000009.1"/>
</dbReference>
<reference evidence="11" key="1">
    <citation type="submission" date="2020-10" db="EMBL/GenBank/DDBJ databases">
        <authorList>
            <person name="Castelo-Branco R."/>
            <person name="Eusebio N."/>
            <person name="Adriana R."/>
            <person name="Vieira A."/>
            <person name="Brugerolle De Fraissinette N."/>
            <person name="Rezende De Castro R."/>
            <person name="Schneider M.P."/>
            <person name="Vasconcelos V."/>
            <person name="Leao P.N."/>
        </authorList>
    </citation>
    <scope>NUCLEOTIDE SEQUENCE</scope>
    <source>
        <strain evidence="11">LEGE 06105</strain>
    </source>
</reference>
<proteinExistence type="inferred from homology"/>
<evidence type="ECO:0000259" key="10">
    <source>
        <dbReference type="Pfam" id="PF02706"/>
    </source>
</evidence>
<dbReference type="GO" id="GO:0005886">
    <property type="term" value="C:plasma membrane"/>
    <property type="evidence" value="ECO:0007669"/>
    <property type="project" value="UniProtKB-SubCell"/>
</dbReference>
<dbReference type="Pfam" id="PF02706">
    <property type="entry name" value="Wzz"/>
    <property type="match status" value="1"/>
</dbReference>
<keyword evidence="7 9" id="KW-1133">Transmembrane helix</keyword>
<dbReference type="InterPro" id="IPR027417">
    <property type="entry name" value="P-loop_NTPase"/>
</dbReference>
<keyword evidence="6" id="KW-0067">ATP-binding</keyword>
<keyword evidence="11" id="KW-0808">Transferase</keyword>
<evidence type="ECO:0000313" key="11">
    <source>
        <dbReference type="EMBL" id="MBE9211992.1"/>
    </source>
</evidence>
<evidence type="ECO:0000256" key="8">
    <source>
        <dbReference type="ARBA" id="ARBA00023136"/>
    </source>
</evidence>
<organism evidence="11 12">
    <name type="scientific">Plectonema cf. radiosum LEGE 06105</name>
    <dbReference type="NCBI Taxonomy" id="945769"/>
    <lineage>
        <taxon>Bacteria</taxon>
        <taxon>Bacillati</taxon>
        <taxon>Cyanobacteriota</taxon>
        <taxon>Cyanophyceae</taxon>
        <taxon>Oscillatoriophycideae</taxon>
        <taxon>Oscillatoriales</taxon>
        <taxon>Microcoleaceae</taxon>
        <taxon>Plectonema</taxon>
    </lineage>
</organism>
<dbReference type="PANTHER" id="PTHR32309">
    <property type="entry name" value="TYROSINE-PROTEIN KINASE"/>
    <property type="match status" value="1"/>
</dbReference>
<dbReference type="CDD" id="cd05387">
    <property type="entry name" value="BY-kinase"/>
    <property type="match status" value="1"/>
</dbReference>
<dbReference type="EMBL" id="JADEWL010000009">
    <property type="protein sequence ID" value="MBE9211992.1"/>
    <property type="molecule type" value="Genomic_DNA"/>
</dbReference>
<evidence type="ECO:0000313" key="12">
    <source>
        <dbReference type="Proteomes" id="UP000620559"/>
    </source>
</evidence>
<evidence type="ECO:0000256" key="2">
    <source>
        <dbReference type="ARBA" id="ARBA00006683"/>
    </source>
</evidence>